<keyword evidence="1" id="KW-0812">Transmembrane</keyword>
<dbReference type="EMBL" id="BSTI01000018">
    <property type="protein sequence ID" value="GLY69795.1"/>
    <property type="molecule type" value="Genomic_DNA"/>
</dbReference>
<proteinExistence type="predicted"/>
<evidence type="ECO:0000256" key="1">
    <source>
        <dbReference type="SAM" id="Phobius"/>
    </source>
</evidence>
<dbReference type="AlphaFoldDB" id="A0A9W6R7P5"/>
<evidence type="ECO:0000313" key="2">
    <source>
        <dbReference type="EMBL" id="GLY69795.1"/>
    </source>
</evidence>
<keyword evidence="1" id="KW-0472">Membrane</keyword>
<evidence type="ECO:0000313" key="3">
    <source>
        <dbReference type="Proteomes" id="UP001165136"/>
    </source>
</evidence>
<feature type="transmembrane region" description="Helical" evidence="1">
    <location>
        <begin position="34"/>
        <end position="53"/>
    </location>
</feature>
<accession>A0A9W6R7P5</accession>
<dbReference type="Proteomes" id="UP001165136">
    <property type="component" value="Unassembled WGS sequence"/>
</dbReference>
<feature type="transmembrane region" description="Helical" evidence="1">
    <location>
        <begin position="98"/>
        <end position="117"/>
    </location>
</feature>
<reference evidence="2" key="1">
    <citation type="submission" date="2023-03" db="EMBL/GenBank/DDBJ databases">
        <title>Amycolatopsis taiwanensis NBRC 103393.</title>
        <authorList>
            <person name="Ichikawa N."/>
            <person name="Sato H."/>
            <person name="Tonouchi N."/>
        </authorList>
    </citation>
    <scope>NUCLEOTIDE SEQUENCE</scope>
    <source>
        <strain evidence="2">NBRC 103393</strain>
    </source>
</reference>
<protein>
    <submittedName>
        <fullName evidence="2">Uncharacterized protein</fullName>
    </submittedName>
</protein>
<organism evidence="2 3">
    <name type="scientific">Amycolatopsis taiwanensis</name>
    <dbReference type="NCBI Taxonomy" id="342230"/>
    <lineage>
        <taxon>Bacteria</taxon>
        <taxon>Bacillati</taxon>
        <taxon>Actinomycetota</taxon>
        <taxon>Actinomycetes</taxon>
        <taxon>Pseudonocardiales</taxon>
        <taxon>Pseudonocardiaceae</taxon>
        <taxon>Amycolatopsis</taxon>
    </lineage>
</organism>
<keyword evidence="3" id="KW-1185">Reference proteome</keyword>
<name>A0A9W6R7P5_9PSEU</name>
<sequence>MWDRASFRDAGPMKTAEERLSNPRTRTALRGVKILVAGYLTISVLTLVAVVFLRGNPAVVNDAVWIRGTIVVASAALMFSFAVRAARGSRGAYRRLRIVAAIMVVAIAVIIAVPGPFPLWMKIEQGGCGLLLLGALAAANRGHLRSAFAAK</sequence>
<feature type="transmembrane region" description="Helical" evidence="1">
    <location>
        <begin position="65"/>
        <end position="86"/>
    </location>
</feature>
<keyword evidence="1" id="KW-1133">Transmembrane helix</keyword>
<gene>
    <name evidence="2" type="ORF">Atai01_64140</name>
</gene>
<comment type="caution">
    <text evidence="2">The sequence shown here is derived from an EMBL/GenBank/DDBJ whole genome shotgun (WGS) entry which is preliminary data.</text>
</comment>